<keyword evidence="4" id="KW-1185">Reference proteome</keyword>
<evidence type="ECO:0000259" key="1">
    <source>
        <dbReference type="Pfam" id="PF07463"/>
    </source>
</evidence>
<gene>
    <name evidence="3" type="ORF">ACFQ19_11530</name>
</gene>
<comment type="caution">
    <text evidence="3">The sequence shown here is derived from an EMBL/GenBank/DDBJ whole genome shotgun (WGS) entry which is preliminary data.</text>
</comment>
<dbReference type="Pfam" id="PF13392">
    <property type="entry name" value="HNH_3"/>
    <property type="match status" value="1"/>
</dbReference>
<name>A0ABW3NJP6_9BACI</name>
<dbReference type="Gene3D" id="3.90.75.20">
    <property type="match status" value="1"/>
</dbReference>
<dbReference type="RefSeq" id="WP_379592235.1">
    <property type="nucleotide sequence ID" value="NZ_JBHTKK010000013.1"/>
</dbReference>
<dbReference type="InterPro" id="IPR044925">
    <property type="entry name" value="His-Me_finger_sf"/>
</dbReference>
<proteinExistence type="predicted"/>
<dbReference type="SUPFAM" id="SSF54060">
    <property type="entry name" value="His-Me finger endonucleases"/>
    <property type="match status" value="1"/>
</dbReference>
<protein>
    <submittedName>
        <fullName evidence="3">NUMOD4 domain-containing protein</fullName>
    </submittedName>
</protein>
<dbReference type="Pfam" id="PF07463">
    <property type="entry name" value="NUMOD4"/>
    <property type="match status" value="1"/>
</dbReference>
<sequence>MEKIKSCPEVWKNVVGYEGLYQVSNKGRVYSFGVDFIKDNKKRHFVKSGILKAAKSHDGYLIVKLYKNKRGKDFRVHRLVAGAFVENDDLENKTIVNHINGDKADNNTENLEWCTYTDNAIHAFKTGLRKPPNANANGNSQGEKVHNSKLNDEKVKFIRKNARINGGIYTNSQLAKKLNVCTTTIWQVINKKTWNHVKQEIR</sequence>
<dbReference type="InterPro" id="IPR010902">
    <property type="entry name" value="NUMOD4"/>
</dbReference>
<dbReference type="InterPro" id="IPR003615">
    <property type="entry name" value="HNH_nuc"/>
</dbReference>
<feature type="domain" description="NUMOD4" evidence="1">
    <location>
        <begin position="9"/>
        <end position="66"/>
    </location>
</feature>
<evidence type="ECO:0000259" key="2">
    <source>
        <dbReference type="Pfam" id="PF13392"/>
    </source>
</evidence>
<feature type="domain" description="HNH nuclease" evidence="2">
    <location>
        <begin position="76"/>
        <end position="120"/>
    </location>
</feature>
<reference evidence="4" key="1">
    <citation type="journal article" date="2019" name="Int. J. Syst. Evol. Microbiol.">
        <title>The Global Catalogue of Microorganisms (GCM) 10K type strain sequencing project: providing services to taxonomists for standard genome sequencing and annotation.</title>
        <authorList>
            <consortium name="The Broad Institute Genomics Platform"/>
            <consortium name="The Broad Institute Genome Sequencing Center for Infectious Disease"/>
            <person name="Wu L."/>
            <person name="Ma J."/>
        </authorList>
    </citation>
    <scope>NUCLEOTIDE SEQUENCE [LARGE SCALE GENOMIC DNA]</scope>
    <source>
        <strain evidence="4">CCUG 56608</strain>
    </source>
</reference>
<dbReference type="EMBL" id="JBHTKK010000013">
    <property type="protein sequence ID" value="MFD1066656.1"/>
    <property type="molecule type" value="Genomic_DNA"/>
</dbReference>
<accession>A0ABW3NJP6</accession>
<organism evidence="3 4">
    <name type="scientific">Oceanobacillus locisalsi</name>
    <dbReference type="NCBI Taxonomy" id="546107"/>
    <lineage>
        <taxon>Bacteria</taxon>
        <taxon>Bacillati</taxon>
        <taxon>Bacillota</taxon>
        <taxon>Bacilli</taxon>
        <taxon>Bacillales</taxon>
        <taxon>Bacillaceae</taxon>
        <taxon>Oceanobacillus</taxon>
    </lineage>
</organism>
<dbReference type="Proteomes" id="UP001597041">
    <property type="component" value="Unassembled WGS sequence"/>
</dbReference>
<evidence type="ECO:0000313" key="4">
    <source>
        <dbReference type="Proteomes" id="UP001597041"/>
    </source>
</evidence>
<evidence type="ECO:0000313" key="3">
    <source>
        <dbReference type="EMBL" id="MFD1066656.1"/>
    </source>
</evidence>